<dbReference type="InterPro" id="IPR052929">
    <property type="entry name" value="RNase_H-like_EbsB-rel"/>
</dbReference>
<proteinExistence type="predicted"/>
<evidence type="ECO:0000313" key="1">
    <source>
        <dbReference type="EMBL" id="KAK1378651.1"/>
    </source>
</evidence>
<gene>
    <name evidence="1" type="ORF">POM88_025395</name>
</gene>
<dbReference type="EMBL" id="JAUIZM010000006">
    <property type="protein sequence ID" value="KAK1378651.1"/>
    <property type="molecule type" value="Genomic_DNA"/>
</dbReference>
<dbReference type="Proteomes" id="UP001237642">
    <property type="component" value="Unassembled WGS sequence"/>
</dbReference>
<name>A0AAD8I453_9APIA</name>
<keyword evidence="2" id="KW-1185">Reference proteome</keyword>
<sequence>MHILILISRYQRLAEEHGKFSRRIYGGVGRKVQKRSSPRTWKTPPPGFIKVNVNAYVSQEGWVGLGAVARNDAEEVIFAASRRERAHWSPKIVECKAAFMGVKLARRPGLYFRRCHVS</sequence>
<accession>A0AAD8I453</accession>
<evidence type="ECO:0008006" key="3">
    <source>
        <dbReference type="Google" id="ProtNLM"/>
    </source>
</evidence>
<reference evidence="1" key="1">
    <citation type="submission" date="2023-02" db="EMBL/GenBank/DDBJ databases">
        <title>Genome of toxic invasive species Heracleum sosnowskyi carries increased number of genes despite the absence of recent whole-genome duplications.</title>
        <authorList>
            <person name="Schelkunov M."/>
            <person name="Shtratnikova V."/>
            <person name="Makarenko M."/>
            <person name="Klepikova A."/>
            <person name="Omelchenko D."/>
            <person name="Novikova G."/>
            <person name="Obukhova E."/>
            <person name="Bogdanov V."/>
            <person name="Penin A."/>
            <person name="Logacheva M."/>
        </authorList>
    </citation>
    <scope>NUCLEOTIDE SEQUENCE</scope>
    <source>
        <strain evidence="1">Hsosn_3</strain>
        <tissue evidence="1">Leaf</tissue>
    </source>
</reference>
<dbReference type="PANTHER" id="PTHR47074">
    <property type="entry name" value="BNAC02G40300D PROTEIN"/>
    <property type="match status" value="1"/>
</dbReference>
<dbReference type="AlphaFoldDB" id="A0AAD8I453"/>
<organism evidence="1 2">
    <name type="scientific">Heracleum sosnowskyi</name>
    <dbReference type="NCBI Taxonomy" id="360622"/>
    <lineage>
        <taxon>Eukaryota</taxon>
        <taxon>Viridiplantae</taxon>
        <taxon>Streptophyta</taxon>
        <taxon>Embryophyta</taxon>
        <taxon>Tracheophyta</taxon>
        <taxon>Spermatophyta</taxon>
        <taxon>Magnoliopsida</taxon>
        <taxon>eudicotyledons</taxon>
        <taxon>Gunneridae</taxon>
        <taxon>Pentapetalae</taxon>
        <taxon>asterids</taxon>
        <taxon>campanulids</taxon>
        <taxon>Apiales</taxon>
        <taxon>Apiaceae</taxon>
        <taxon>Apioideae</taxon>
        <taxon>apioid superclade</taxon>
        <taxon>Tordylieae</taxon>
        <taxon>Tordyliinae</taxon>
        <taxon>Heracleum</taxon>
    </lineage>
</organism>
<protein>
    <recommendedName>
        <fullName evidence="3">RNase H type-1 domain-containing protein</fullName>
    </recommendedName>
</protein>
<dbReference type="PANTHER" id="PTHR47074:SF21">
    <property type="entry name" value="RNASE H TYPE-1 DOMAIN-CONTAINING PROTEIN"/>
    <property type="match status" value="1"/>
</dbReference>
<evidence type="ECO:0000313" key="2">
    <source>
        <dbReference type="Proteomes" id="UP001237642"/>
    </source>
</evidence>
<reference evidence="1" key="2">
    <citation type="submission" date="2023-05" db="EMBL/GenBank/DDBJ databases">
        <authorList>
            <person name="Schelkunov M.I."/>
        </authorList>
    </citation>
    <scope>NUCLEOTIDE SEQUENCE</scope>
    <source>
        <strain evidence="1">Hsosn_3</strain>
        <tissue evidence="1">Leaf</tissue>
    </source>
</reference>
<comment type="caution">
    <text evidence="1">The sequence shown here is derived from an EMBL/GenBank/DDBJ whole genome shotgun (WGS) entry which is preliminary data.</text>
</comment>